<comment type="caution">
    <text evidence="1">The sequence shown here is derived from an EMBL/GenBank/DDBJ whole genome shotgun (WGS) entry which is preliminary data.</text>
</comment>
<sequence>MTKVRVATAPPPHFKSPTGMPALPALYRLEWVFDPTGAVTWAGGINTLNNVLHVASVEPLEPLWEAFGGQVHMLEMELTTAGDIPMVDVGRIARACPALEVAPPANCHISPPPMTPCDLWETGLVWFMYFKNYMQPQTGLCSMDSAVYGEIPATSPHPTSVAQVCHCVISVVHCCCVIATVIISTIISLHKQWLAGGVVVLWLEVCDGGGSAIACHGGGGCWLLQQAQHIMLKHIPLHLELGLGHCHIVADLHVLVLVLVHPMFLLVLCPP</sequence>
<dbReference type="EMBL" id="JAGFNK010000023">
    <property type="protein sequence ID" value="KAI9511307.1"/>
    <property type="molecule type" value="Genomic_DNA"/>
</dbReference>
<evidence type="ECO:0000313" key="1">
    <source>
        <dbReference type="EMBL" id="KAI9511307.1"/>
    </source>
</evidence>
<proteinExistence type="predicted"/>
<organism evidence="1 2">
    <name type="scientific">Russula earlei</name>
    <dbReference type="NCBI Taxonomy" id="71964"/>
    <lineage>
        <taxon>Eukaryota</taxon>
        <taxon>Fungi</taxon>
        <taxon>Dikarya</taxon>
        <taxon>Basidiomycota</taxon>
        <taxon>Agaricomycotina</taxon>
        <taxon>Agaricomycetes</taxon>
        <taxon>Russulales</taxon>
        <taxon>Russulaceae</taxon>
        <taxon>Russula</taxon>
    </lineage>
</organism>
<keyword evidence="2" id="KW-1185">Reference proteome</keyword>
<reference evidence="1" key="1">
    <citation type="submission" date="2021-03" db="EMBL/GenBank/DDBJ databases">
        <title>Evolutionary priming and transition to the ectomycorrhizal habit in an iconic lineage of mushroom-forming fungi: is preadaptation a requirement?</title>
        <authorList>
            <consortium name="DOE Joint Genome Institute"/>
            <person name="Looney B.P."/>
            <person name="Miyauchi S."/>
            <person name="Morin E."/>
            <person name="Drula E."/>
            <person name="Courty P.E."/>
            <person name="Chicoki N."/>
            <person name="Fauchery L."/>
            <person name="Kohler A."/>
            <person name="Kuo A."/>
            <person name="LaButti K."/>
            <person name="Pangilinan J."/>
            <person name="Lipzen A."/>
            <person name="Riley R."/>
            <person name="Andreopoulos W."/>
            <person name="He G."/>
            <person name="Johnson J."/>
            <person name="Barry K.W."/>
            <person name="Grigoriev I.V."/>
            <person name="Nagy L."/>
            <person name="Hibbett D."/>
            <person name="Henrissat B."/>
            <person name="Matheny P.B."/>
            <person name="Labbe J."/>
            <person name="Martin A.F."/>
        </authorList>
    </citation>
    <scope>NUCLEOTIDE SEQUENCE</scope>
    <source>
        <strain evidence="1">BPL698</strain>
    </source>
</reference>
<accession>A0ACC0UKF8</accession>
<name>A0ACC0UKF8_9AGAM</name>
<protein>
    <submittedName>
        <fullName evidence="1">Uncharacterized protein</fullName>
    </submittedName>
</protein>
<evidence type="ECO:0000313" key="2">
    <source>
        <dbReference type="Proteomes" id="UP001207468"/>
    </source>
</evidence>
<dbReference type="Proteomes" id="UP001207468">
    <property type="component" value="Unassembled WGS sequence"/>
</dbReference>
<gene>
    <name evidence="1" type="ORF">F5148DRAFT_1146871</name>
</gene>